<keyword evidence="4" id="KW-1185">Reference proteome</keyword>
<dbReference type="EMBL" id="JAMWBK010000005">
    <property type="protein sequence ID" value="KAJ8905097.1"/>
    <property type="molecule type" value="Genomic_DNA"/>
</dbReference>
<dbReference type="GO" id="GO:0008408">
    <property type="term" value="F:3'-5' exonuclease activity"/>
    <property type="evidence" value="ECO:0007669"/>
    <property type="project" value="InterPro"/>
</dbReference>
<accession>A0AAV8UVH2</accession>
<feature type="compositionally biased region" description="Gly residues" evidence="1">
    <location>
        <begin position="1"/>
        <end position="20"/>
    </location>
</feature>
<dbReference type="PANTHER" id="PTHR46814:SF1">
    <property type="entry name" value="EGALITARIAN, ISOFORM B"/>
    <property type="match status" value="1"/>
</dbReference>
<comment type="caution">
    <text evidence="3">The sequence shown here is derived from an EMBL/GenBank/DDBJ whole genome shotgun (WGS) entry which is preliminary data.</text>
</comment>
<feature type="region of interest" description="Disordered" evidence="1">
    <location>
        <begin position="272"/>
        <end position="315"/>
    </location>
</feature>
<dbReference type="Pfam" id="PF01612">
    <property type="entry name" value="DNA_pol_A_exo1"/>
    <property type="match status" value="1"/>
</dbReference>
<dbReference type="SMART" id="SM00474">
    <property type="entry name" value="35EXOc"/>
    <property type="match status" value="1"/>
</dbReference>
<dbReference type="InterPro" id="IPR036397">
    <property type="entry name" value="RNaseH_sf"/>
</dbReference>
<evidence type="ECO:0000259" key="2">
    <source>
        <dbReference type="SMART" id="SM00474"/>
    </source>
</evidence>
<dbReference type="AlphaFoldDB" id="A0AAV8UVH2"/>
<reference evidence="3 4" key="1">
    <citation type="journal article" date="2023" name="Nat. Commun.">
        <title>Origin of minicircular mitochondrial genomes in red algae.</title>
        <authorList>
            <person name="Lee Y."/>
            <person name="Cho C.H."/>
            <person name="Lee Y.M."/>
            <person name="Park S.I."/>
            <person name="Yang J.H."/>
            <person name="West J.A."/>
            <person name="Bhattacharya D."/>
            <person name="Yoon H.S."/>
        </authorList>
    </citation>
    <scope>NUCLEOTIDE SEQUENCE [LARGE SCALE GENOMIC DNA]</scope>
    <source>
        <strain evidence="3 4">CCMP1338</strain>
        <tissue evidence="3">Whole cell</tissue>
    </source>
</reference>
<proteinExistence type="predicted"/>
<evidence type="ECO:0000256" key="1">
    <source>
        <dbReference type="SAM" id="MobiDB-lite"/>
    </source>
</evidence>
<dbReference type="Proteomes" id="UP001157974">
    <property type="component" value="Unassembled WGS sequence"/>
</dbReference>
<evidence type="ECO:0000313" key="3">
    <source>
        <dbReference type="EMBL" id="KAJ8905097.1"/>
    </source>
</evidence>
<organism evidence="3 4">
    <name type="scientific">Rhodosorus marinus</name>
    <dbReference type="NCBI Taxonomy" id="101924"/>
    <lineage>
        <taxon>Eukaryota</taxon>
        <taxon>Rhodophyta</taxon>
        <taxon>Stylonematophyceae</taxon>
        <taxon>Stylonematales</taxon>
        <taxon>Stylonemataceae</taxon>
        <taxon>Rhodosorus</taxon>
    </lineage>
</organism>
<dbReference type="GO" id="GO:0003676">
    <property type="term" value="F:nucleic acid binding"/>
    <property type="evidence" value="ECO:0007669"/>
    <property type="project" value="InterPro"/>
</dbReference>
<gene>
    <name evidence="3" type="ORF">NDN08_001607</name>
</gene>
<sequence>MSSNSGGQGFQWYGGRGSGAGRARTKSSAPAKVAPRALELVLVDTLIKAKSASAALMTERVLALDCEGTALSRTGRLCLVQIASRKKAYLFDVVAIGDELFTAGGIGPLLESETIVKVVHDCRQDSDALYWQFNVKLSNVFDTQVAYTAWREQKGIEVTIPVGLKTLLRTFSVTTVEEENLKASIKSQFQDNPRLWEQRPLPAEAITYAKFDIEHLLNVHTQFNKYLQPEAKVKVNARTLEYLDEFRMDEQGPAKARARFAKMVEKVQAEREAKAKEIAAQKEEEEKDKEGKSNLEQGDGLEKRDERESNSNMFNEFKFEPVDIRDVFDDA</sequence>
<dbReference type="GO" id="GO:0006139">
    <property type="term" value="P:nucleobase-containing compound metabolic process"/>
    <property type="evidence" value="ECO:0007669"/>
    <property type="project" value="InterPro"/>
</dbReference>
<feature type="compositionally biased region" description="Basic and acidic residues" evidence="1">
    <location>
        <begin position="272"/>
        <end position="293"/>
    </location>
</feature>
<dbReference type="InterPro" id="IPR012337">
    <property type="entry name" value="RNaseH-like_sf"/>
</dbReference>
<feature type="domain" description="3'-5' exonuclease" evidence="2">
    <location>
        <begin position="40"/>
        <end position="228"/>
    </location>
</feature>
<dbReference type="SUPFAM" id="SSF53098">
    <property type="entry name" value="Ribonuclease H-like"/>
    <property type="match status" value="1"/>
</dbReference>
<dbReference type="InterPro" id="IPR002562">
    <property type="entry name" value="3'-5'_exonuclease_dom"/>
</dbReference>
<evidence type="ECO:0000313" key="4">
    <source>
        <dbReference type="Proteomes" id="UP001157974"/>
    </source>
</evidence>
<protein>
    <recommendedName>
        <fullName evidence="2">3'-5' exonuclease domain-containing protein</fullName>
    </recommendedName>
</protein>
<name>A0AAV8UVH2_9RHOD</name>
<dbReference type="PANTHER" id="PTHR46814">
    <property type="entry name" value="EGALITARIAN, ISOFORM B"/>
    <property type="match status" value="1"/>
</dbReference>
<dbReference type="Gene3D" id="3.30.420.10">
    <property type="entry name" value="Ribonuclease H-like superfamily/Ribonuclease H"/>
    <property type="match status" value="1"/>
</dbReference>
<feature type="region of interest" description="Disordered" evidence="1">
    <location>
        <begin position="1"/>
        <end position="28"/>
    </location>
</feature>
<feature type="compositionally biased region" description="Basic and acidic residues" evidence="1">
    <location>
        <begin position="300"/>
        <end position="309"/>
    </location>
</feature>